<evidence type="ECO:0000313" key="5">
    <source>
        <dbReference type="EMBL" id="SUZ64194.1"/>
    </source>
</evidence>
<accession>A0A381PC53</accession>
<evidence type="ECO:0000256" key="2">
    <source>
        <dbReference type="ARBA" id="ARBA00009236"/>
    </source>
</evidence>
<dbReference type="InterPro" id="IPR015424">
    <property type="entry name" value="PyrdxlP-dep_Trfase"/>
</dbReference>
<dbReference type="InterPro" id="IPR015422">
    <property type="entry name" value="PyrdxlP-dep_Trfase_small"/>
</dbReference>
<dbReference type="PANTHER" id="PTHR21152:SF40">
    <property type="entry name" value="ALANINE--GLYOXYLATE AMINOTRANSFERASE"/>
    <property type="match status" value="1"/>
</dbReference>
<dbReference type="PANTHER" id="PTHR21152">
    <property type="entry name" value="AMINOTRANSFERASE CLASS V"/>
    <property type="match status" value="1"/>
</dbReference>
<dbReference type="Gene3D" id="3.40.640.10">
    <property type="entry name" value="Type I PLP-dependent aspartate aminotransferase-like (Major domain)"/>
    <property type="match status" value="1"/>
</dbReference>
<dbReference type="EMBL" id="UINC01000928">
    <property type="protein sequence ID" value="SUZ64194.1"/>
    <property type="molecule type" value="Genomic_DNA"/>
</dbReference>
<dbReference type="SUPFAM" id="SSF53383">
    <property type="entry name" value="PLP-dependent transferases"/>
    <property type="match status" value="1"/>
</dbReference>
<gene>
    <name evidence="5" type="ORF">METZ01_LOCUS17048</name>
</gene>
<dbReference type="GO" id="GO:0004760">
    <property type="term" value="F:L-serine-pyruvate transaminase activity"/>
    <property type="evidence" value="ECO:0007669"/>
    <property type="project" value="TreeGrafter"/>
</dbReference>
<dbReference type="GO" id="GO:0019265">
    <property type="term" value="P:glycine biosynthetic process, by transamination of glyoxylate"/>
    <property type="evidence" value="ECO:0007669"/>
    <property type="project" value="TreeGrafter"/>
</dbReference>
<protein>
    <recommendedName>
        <fullName evidence="4">Aminotransferase class V domain-containing protein</fullName>
    </recommendedName>
</protein>
<keyword evidence="3" id="KW-0663">Pyridoxal phosphate</keyword>
<comment type="cofactor">
    <cofactor evidence="1">
        <name>pyridoxal 5'-phosphate</name>
        <dbReference type="ChEBI" id="CHEBI:597326"/>
    </cofactor>
</comment>
<dbReference type="Pfam" id="PF00266">
    <property type="entry name" value="Aminotran_5"/>
    <property type="match status" value="1"/>
</dbReference>
<dbReference type="InterPro" id="IPR000192">
    <property type="entry name" value="Aminotrans_V_dom"/>
</dbReference>
<dbReference type="InterPro" id="IPR024169">
    <property type="entry name" value="SP_NH2Trfase/AEP_transaminase"/>
</dbReference>
<name>A0A381PC53_9ZZZZ</name>
<evidence type="ECO:0000256" key="1">
    <source>
        <dbReference type="ARBA" id="ARBA00001933"/>
    </source>
</evidence>
<dbReference type="Gene3D" id="3.90.1150.10">
    <property type="entry name" value="Aspartate Aminotransferase, domain 1"/>
    <property type="match status" value="1"/>
</dbReference>
<feature type="domain" description="Aminotransferase class V" evidence="4">
    <location>
        <begin position="61"/>
        <end position="336"/>
    </location>
</feature>
<dbReference type="InterPro" id="IPR015421">
    <property type="entry name" value="PyrdxlP-dep_Trfase_major"/>
</dbReference>
<evidence type="ECO:0000259" key="4">
    <source>
        <dbReference type="Pfam" id="PF00266"/>
    </source>
</evidence>
<sequence length="393" mass="42478">MMSGRTFIQNPGPTNIPERILRAMARPAIDFGSTEFSVLLDSSLTRLNNHMKNSGPLIGYTSTGHGAWEATVTNLFEVGAEVLLCDSGHFSHQWGEMCEAHGLDVHWFETGWQRGVDPDALADVLSTESGRRVEGVLLAHTETSTGVTSDLEAIRKVLDDLDHSALLVVDSIASFGCTPLDVDALGVDACLAVSQKGLMMPIGLAFTGISDRAVSAAYANKRGRFYWDWRRRLEAEGYRMFCGTPPIHHLYGLNEALCMIEEEGGIEAVTDRHRRLADAVRTAVSVWAEAGAVEFNAIKENERSDSVTCVRLAENYDADQVVTIARERFNLTMGSGIGPLTGSAFRIGHLGDLNVPMLLGALGAVEASLRACRVPIGNGGLEAATEMLSEASR</sequence>
<reference evidence="5" key="1">
    <citation type="submission" date="2018-05" db="EMBL/GenBank/DDBJ databases">
        <authorList>
            <person name="Lanie J.A."/>
            <person name="Ng W.-L."/>
            <person name="Kazmierczak K.M."/>
            <person name="Andrzejewski T.M."/>
            <person name="Davidsen T.M."/>
            <person name="Wayne K.J."/>
            <person name="Tettelin H."/>
            <person name="Glass J.I."/>
            <person name="Rusch D."/>
            <person name="Podicherti R."/>
            <person name="Tsui H.-C.T."/>
            <person name="Winkler M.E."/>
        </authorList>
    </citation>
    <scope>NUCLEOTIDE SEQUENCE</scope>
</reference>
<organism evidence="5">
    <name type="scientific">marine metagenome</name>
    <dbReference type="NCBI Taxonomy" id="408172"/>
    <lineage>
        <taxon>unclassified sequences</taxon>
        <taxon>metagenomes</taxon>
        <taxon>ecological metagenomes</taxon>
    </lineage>
</organism>
<dbReference type="AlphaFoldDB" id="A0A381PC53"/>
<proteinExistence type="inferred from homology"/>
<comment type="similarity">
    <text evidence="2">Belongs to the class-V pyridoxal-phosphate-dependent aminotransferase family.</text>
</comment>
<evidence type="ECO:0000256" key="3">
    <source>
        <dbReference type="ARBA" id="ARBA00022898"/>
    </source>
</evidence>
<dbReference type="PIRSF" id="PIRSF000524">
    <property type="entry name" value="SPT"/>
    <property type="match status" value="1"/>
</dbReference>
<dbReference type="GO" id="GO:0005777">
    <property type="term" value="C:peroxisome"/>
    <property type="evidence" value="ECO:0007669"/>
    <property type="project" value="TreeGrafter"/>
</dbReference>
<dbReference type="GO" id="GO:0008453">
    <property type="term" value="F:alanine-glyoxylate transaminase activity"/>
    <property type="evidence" value="ECO:0007669"/>
    <property type="project" value="TreeGrafter"/>
</dbReference>
<dbReference type="FunFam" id="3.90.1150.10:FF:000204">
    <property type="entry name" value="Hypothetical aminotransferase"/>
    <property type="match status" value="1"/>
</dbReference>